<keyword evidence="2" id="KW-0694">RNA-binding</keyword>
<dbReference type="GO" id="GO:0003725">
    <property type="term" value="F:double-stranded RNA binding"/>
    <property type="evidence" value="ECO:0007669"/>
    <property type="project" value="InterPro"/>
</dbReference>
<dbReference type="PANTHER" id="PTHR11207">
    <property type="entry name" value="RIBONUCLEASE III"/>
    <property type="match status" value="1"/>
</dbReference>
<dbReference type="InterPro" id="IPR036389">
    <property type="entry name" value="RNase_III_sf"/>
</dbReference>
<accession>A0A2T7NH43</accession>
<protein>
    <recommendedName>
        <fullName evidence="8">Large ribosomal subunit protein mL44</fullName>
    </recommendedName>
</protein>
<dbReference type="SMART" id="SM00535">
    <property type="entry name" value="RIBOc"/>
    <property type="match status" value="1"/>
</dbReference>
<dbReference type="CDD" id="cd19874">
    <property type="entry name" value="DSRM_MRPL44"/>
    <property type="match status" value="1"/>
</dbReference>
<sequence>MAASLIRCAFGAPASNLLKFLRPSVAVVTECRRGRKNYLRKYLLALYKRRLEVGPEKPRHRSEWINWNYDAELYAFGKRLGEEFSPNTLRTAFTHHSYIEKEEKRRADVGIDTNAAPLGLTDNTDLIQKGEATASRYLKAYLRHIYPALYEEGIMSIHAYLMSEKMLAYIASHIGISDLILCADFPPEESTLSKTFLAVVGALETDQDLARAEAFVHDLVLTQLIGEDLTEIWKVTDPMGLLAATLHAQGRGLPEVRLLWQAGKRTVMSASYVGIYSDRHLIGQSFGETPTIAEEMAASDALRRLMGITNARPPLQFQSAAKKLQLDYHKINVHAEDIIREYEESQTNQPVLA</sequence>
<dbReference type="Gene3D" id="1.10.1520.10">
    <property type="entry name" value="Ribonuclease III domain"/>
    <property type="match status" value="1"/>
</dbReference>
<proteinExistence type="inferred from homology"/>
<comment type="caution">
    <text evidence="10">The sequence shown here is derived from an EMBL/GenBank/DDBJ whole genome shotgun (WGS) entry which is preliminary data.</text>
</comment>
<dbReference type="Pfam" id="PF22935">
    <property type="entry name" value="RM44_endonuclase"/>
    <property type="match status" value="1"/>
</dbReference>
<dbReference type="GO" id="GO:0005762">
    <property type="term" value="C:mitochondrial large ribosomal subunit"/>
    <property type="evidence" value="ECO:0007669"/>
    <property type="project" value="TreeGrafter"/>
</dbReference>
<reference evidence="10 11" key="1">
    <citation type="submission" date="2018-04" db="EMBL/GenBank/DDBJ databases">
        <title>The genome of golden apple snail Pomacea canaliculata provides insight into stress tolerance and invasive adaptation.</title>
        <authorList>
            <person name="Liu C."/>
            <person name="Liu B."/>
            <person name="Ren Y."/>
            <person name="Zhang Y."/>
            <person name="Wang H."/>
            <person name="Li S."/>
            <person name="Jiang F."/>
            <person name="Yin L."/>
            <person name="Zhang G."/>
            <person name="Qian W."/>
            <person name="Fan W."/>
        </authorList>
    </citation>
    <scope>NUCLEOTIDE SEQUENCE [LARGE SCALE GENOMIC DNA]</scope>
    <source>
        <strain evidence="10">SZHN2017</strain>
        <tissue evidence="10">Muscle</tissue>
    </source>
</reference>
<comment type="similarity">
    <text evidence="7">Belongs to the ribonuclease III family. Mitochondrion-specific ribosomal protein mL44 subfamily.</text>
</comment>
<evidence type="ECO:0000256" key="5">
    <source>
        <dbReference type="ARBA" id="ARBA00023128"/>
    </source>
</evidence>
<dbReference type="STRING" id="400727.A0A2T7NH43"/>
<dbReference type="InterPro" id="IPR055189">
    <property type="entry name" value="RM44_endonuclase"/>
</dbReference>
<keyword evidence="6" id="KW-0687">Ribonucleoprotein</keyword>
<name>A0A2T7NH43_POMCA</name>
<organism evidence="10 11">
    <name type="scientific">Pomacea canaliculata</name>
    <name type="common">Golden apple snail</name>
    <dbReference type="NCBI Taxonomy" id="400727"/>
    <lineage>
        <taxon>Eukaryota</taxon>
        <taxon>Metazoa</taxon>
        <taxon>Spiralia</taxon>
        <taxon>Lophotrochozoa</taxon>
        <taxon>Mollusca</taxon>
        <taxon>Gastropoda</taxon>
        <taxon>Caenogastropoda</taxon>
        <taxon>Architaenioglossa</taxon>
        <taxon>Ampullarioidea</taxon>
        <taxon>Ampullariidae</taxon>
        <taxon>Pomacea</taxon>
    </lineage>
</organism>
<dbReference type="SUPFAM" id="SSF69065">
    <property type="entry name" value="RNase III domain-like"/>
    <property type="match status" value="1"/>
</dbReference>
<dbReference type="AlphaFoldDB" id="A0A2T7NH43"/>
<dbReference type="FunFam" id="1.10.1520.10:FF:000039">
    <property type="entry name" value="39S ribosomal protein L44, mitochondrial"/>
    <property type="match status" value="1"/>
</dbReference>
<keyword evidence="3" id="KW-0809">Transit peptide</keyword>
<comment type="subcellular location">
    <subcellularLocation>
        <location evidence="1">Mitochondrion</location>
    </subcellularLocation>
</comment>
<dbReference type="InterPro" id="IPR000999">
    <property type="entry name" value="RNase_III_dom"/>
</dbReference>
<evidence type="ECO:0000259" key="9">
    <source>
        <dbReference type="PROSITE" id="PS50142"/>
    </source>
</evidence>
<dbReference type="InterPro" id="IPR044444">
    <property type="entry name" value="Ribosomal_mL44_DSRM_metazoa"/>
</dbReference>
<evidence type="ECO:0000256" key="6">
    <source>
        <dbReference type="ARBA" id="ARBA00023274"/>
    </source>
</evidence>
<evidence type="ECO:0000313" key="11">
    <source>
        <dbReference type="Proteomes" id="UP000245119"/>
    </source>
</evidence>
<dbReference type="Proteomes" id="UP000245119">
    <property type="component" value="Linkage Group LG12"/>
</dbReference>
<gene>
    <name evidence="10" type="ORF">C0Q70_18632</name>
</gene>
<dbReference type="FunFam" id="3.30.160.20:FF:000037">
    <property type="entry name" value="39S ribosomal protein L44, mitochondrial"/>
    <property type="match status" value="1"/>
</dbReference>
<dbReference type="OrthoDB" id="444135at2759"/>
<keyword evidence="4" id="KW-0689">Ribosomal protein</keyword>
<keyword evidence="5" id="KW-0496">Mitochondrion</keyword>
<evidence type="ECO:0000256" key="7">
    <source>
        <dbReference type="ARBA" id="ARBA00024034"/>
    </source>
</evidence>
<keyword evidence="11" id="KW-1185">Reference proteome</keyword>
<dbReference type="GO" id="GO:0070877">
    <property type="term" value="C:microprocessor complex"/>
    <property type="evidence" value="ECO:0007669"/>
    <property type="project" value="TreeGrafter"/>
</dbReference>
<evidence type="ECO:0000256" key="4">
    <source>
        <dbReference type="ARBA" id="ARBA00022980"/>
    </source>
</evidence>
<dbReference type="PROSITE" id="PS50142">
    <property type="entry name" value="RNASE_3_2"/>
    <property type="match status" value="1"/>
</dbReference>
<dbReference type="EMBL" id="PZQS01000012">
    <property type="protein sequence ID" value="PVD20476.1"/>
    <property type="molecule type" value="Genomic_DNA"/>
</dbReference>
<evidence type="ECO:0000256" key="8">
    <source>
        <dbReference type="ARBA" id="ARBA00035187"/>
    </source>
</evidence>
<dbReference type="GO" id="GO:0070125">
    <property type="term" value="P:mitochondrial translational elongation"/>
    <property type="evidence" value="ECO:0007669"/>
    <property type="project" value="TreeGrafter"/>
</dbReference>
<evidence type="ECO:0000256" key="1">
    <source>
        <dbReference type="ARBA" id="ARBA00004173"/>
    </source>
</evidence>
<dbReference type="GO" id="GO:0006396">
    <property type="term" value="P:RNA processing"/>
    <property type="evidence" value="ECO:0007669"/>
    <property type="project" value="InterPro"/>
</dbReference>
<evidence type="ECO:0000256" key="2">
    <source>
        <dbReference type="ARBA" id="ARBA00022884"/>
    </source>
</evidence>
<evidence type="ECO:0000313" key="10">
    <source>
        <dbReference type="EMBL" id="PVD20476.1"/>
    </source>
</evidence>
<dbReference type="Gene3D" id="3.30.160.20">
    <property type="match status" value="1"/>
</dbReference>
<feature type="domain" description="RNase III" evidence="9">
    <location>
        <begin position="89"/>
        <end position="208"/>
    </location>
</feature>
<dbReference type="PANTHER" id="PTHR11207:SF5">
    <property type="entry name" value="LARGE RIBOSOMAL SUBUNIT PROTEIN ML44"/>
    <property type="match status" value="1"/>
</dbReference>
<evidence type="ECO:0000256" key="3">
    <source>
        <dbReference type="ARBA" id="ARBA00022946"/>
    </source>
</evidence>
<dbReference type="GO" id="GO:0004525">
    <property type="term" value="F:ribonuclease III activity"/>
    <property type="evidence" value="ECO:0007669"/>
    <property type="project" value="InterPro"/>
</dbReference>
<dbReference type="OMA" id="RHIKRWV"/>
<dbReference type="Pfam" id="PF22892">
    <property type="entry name" value="DSRM_MRPL44"/>
    <property type="match status" value="1"/>
</dbReference>